<reference evidence="2" key="1">
    <citation type="submission" date="2020-09" db="EMBL/GenBank/DDBJ databases">
        <authorList>
            <person name="Palma L."/>
            <person name="Caballero P."/>
            <person name="Berry C."/>
            <person name="Del Valle E."/>
        </authorList>
    </citation>
    <scope>NUCLEOTIDE SEQUENCE</scope>
    <source>
        <strain evidence="2">M</strain>
    </source>
</reference>
<dbReference type="InterPro" id="IPR036412">
    <property type="entry name" value="HAD-like_sf"/>
</dbReference>
<organism evidence="2">
    <name type="scientific">Xenorhabdus szentirmaii</name>
    <dbReference type="NCBI Taxonomy" id="290112"/>
    <lineage>
        <taxon>Bacteria</taxon>
        <taxon>Pseudomonadati</taxon>
        <taxon>Pseudomonadota</taxon>
        <taxon>Gammaproteobacteria</taxon>
        <taxon>Enterobacterales</taxon>
        <taxon>Morganellaceae</taxon>
        <taxon>Xenorhabdus</taxon>
    </lineage>
</organism>
<comment type="caution">
    <text evidence="2">The sequence shown here is derived from an EMBL/GenBank/DDBJ whole genome shotgun (WGS) entry which is preliminary data.</text>
</comment>
<accession>A0AAW3YM45</accession>
<dbReference type="InterPro" id="IPR023214">
    <property type="entry name" value="HAD_sf"/>
</dbReference>
<dbReference type="EMBL" id="JACXBF010000029">
    <property type="protein sequence ID" value="MBD2799035.1"/>
    <property type="molecule type" value="Genomic_DNA"/>
</dbReference>
<dbReference type="InterPro" id="IPR023198">
    <property type="entry name" value="PGP-like_dom2"/>
</dbReference>
<dbReference type="Gene3D" id="1.10.150.240">
    <property type="entry name" value="Putative phosphatase, domain 2"/>
    <property type="match status" value="1"/>
</dbReference>
<dbReference type="Gene3D" id="3.40.50.1000">
    <property type="entry name" value="HAD superfamily/HAD-like"/>
    <property type="match status" value="1"/>
</dbReference>
<proteinExistence type="predicted"/>
<keyword evidence="1" id="KW-0479">Metal-binding</keyword>
<dbReference type="RefSeq" id="WP_323868200.1">
    <property type="nucleotide sequence ID" value="NZ_JACXBF010000029.1"/>
</dbReference>
<sequence length="225" mass="25302">MQTLLLVDLDGTLIDTPHYEAWRNAARQIGAGELTHEEYLVNIAGRPRLEGASRLLELKKDGLAVDISSNELAEIKQAEFLRLSVDARLFDDALRLLKRIEISQQCVKFYTASQNAADLFRAMLCKADLSLEQRNSVQSNIVQQGRDQTREALFLELIKDQDLSAVTLIDDSPHSVDVACHLGIRAYQIHRNELLPVSTDPRARIIRSFDDISIPILDTPIVDTI</sequence>
<dbReference type="GO" id="GO:0046872">
    <property type="term" value="F:metal ion binding"/>
    <property type="evidence" value="ECO:0007669"/>
    <property type="project" value="UniProtKB-KW"/>
</dbReference>
<reference evidence="2" key="2">
    <citation type="journal article" date="2024" name="Toxins">
        <title>Genome Sequence Analysis of Native Xenorhabdus Strains Isolated from Entomopathogenic Nematodes in Argentina.</title>
        <authorList>
            <person name="Palma L."/>
            <person name="Frizzo L."/>
            <person name="Kaiser S."/>
            <person name="Berry C."/>
            <person name="Caballero P."/>
            <person name="Bode H.B."/>
            <person name="Del Valle E.E."/>
        </authorList>
    </citation>
    <scope>NUCLEOTIDE SEQUENCE</scope>
    <source>
        <strain evidence="2">M</strain>
    </source>
</reference>
<dbReference type="AlphaFoldDB" id="A0AAW3YM45"/>
<evidence type="ECO:0000313" key="2">
    <source>
        <dbReference type="EMBL" id="MBD2799035.1"/>
    </source>
</evidence>
<dbReference type="SUPFAM" id="SSF56784">
    <property type="entry name" value="HAD-like"/>
    <property type="match status" value="1"/>
</dbReference>
<name>A0AAW3YM45_9GAMM</name>
<gene>
    <name evidence="2" type="ORF">ID854_00800</name>
</gene>
<dbReference type="Proteomes" id="UP001193920">
    <property type="component" value="Unassembled WGS sequence"/>
</dbReference>
<evidence type="ECO:0008006" key="3">
    <source>
        <dbReference type="Google" id="ProtNLM"/>
    </source>
</evidence>
<protein>
    <recommendedName>
        <fullName evidence="3">Hydrolase</fullName>
    </recommendedName>
</protein>
<evidence type="ECO:0000256" key="1">
    <source>
        <dbReference type="ARBA" id="ARBA00022723"/>
    </source>
</evidence>